<dbReference type="RefSeq" id="WP_169207611.1">
    <property type="nucleotide sequence ID" value="NZ_CP059560.1"/>
</dbReference>
<evidence type="ECO:0000259" key="2">
    <source>
        <dbReference type="Pfam" id="PF13670"/>
    </source>
</evidence>
<feature type="signal peptide" evidence="1">
    <location>
        <begin position="1"/>
        <end position="27"/>
    </location>
</feature>
<protein>
    <submittedName>
        <fullName evidence="3">PepSY domain-containing protein</fullName>
    </submittedName>
</protein>
<keyword evidence="1" id="KW-0732">Signal</keyword>
<evidence type="ECO:0000313" key="3">
    <source>
        <dbReference type="EMBL" id="NMF90262.1"/>
    </source>
</evidence>
<sequence>MRTNKSIVTLTLSASLLAGGVIASAFAAGNSAGTGGAQWLTPHEVQLKVEALGYRDLTKLERENDKYEIKAKNADGRLVKIDVDPVTGAVLKTEVKRDKDIRSGATTGLTLHQAQVKVEAMGYRDIQEIERDGDKFEVTATDREGRLVELDVAPLTGEVLDTEVKRNN</sequence>
<name>A0ABX1MQM8_9RHOO</name>
<reference evidence="3 4" key="1">
    <citation type="submission" date="2019-12" db="EMBL/GenBank/DDBJ databases">
        <title>Comparative genomics gives insights into the taxonomy of the Azoarcus-Aromatoleum group and reveals separate origins of nif in the plant-associated Azoarcus and non-plant-associated Aromatoleum sub-groups.</title>
        <authorList>
            <person name="Lafos M."/>
            <person name="Maluk M."/>
            <person name="Batista M."/>
            <person name="Junghare M."/>
            <person name="Carmona M."/>
            <person name="Faoro H."/>
            <person name="Cruz L.M."/>
            <person name="Battistoni F."/>
            <person name="De Souza E."/>
            <person name="Pedrosa F."/>
            <person name="Chen W.-M."/>
            <person name="Poole P.S."/>
            <person name="Dixon R.A."/>
            <person name="James E.K."/>
        </authorList>
    </citation>
    <scope>NUCLEOTIDE SEQUENCE [LARGE SCALE GENOMIC DNA]</scope>
    <source>
        <strain evidence="3 4">ToN1</strain>
    </source>
</reference>
<dbReference type="EMBL" id="WTVR01000038">
    <property type="protein sequence ID" value="NMF90262.1"/>
    <property type="molecule type" value="Genomic_DNA"/>
</dbReference>
<gene>
    <name evidence="3" type="ORF">GPA26_17480</name>
</gene>
<keyword evidence="4" id="KW-1185">Reference proteome</keyword>
<organism evidence="3 4">
    <name type="scientific">Aromatoleum petrolei</name>
    <dbReference type="NCBI Taxonomy" id="76116"/>
    <lineage>
        <taxon>Bacteria</taxon>
        <taxon>Pseudomonadati</taxon>
        <taxon>Pseudomonadota</taxon>
        <taxon>Betaproteobacteria</taxon>
        <taxon>Rhodocyclales</taxon>
        <taxon>Rhodocyclaceae</taxon>
        <taxon>Aromatoleum</taxon>
    </lineage>
</organism>
<dbReference type="Proteomes" id="UP000652074">
    <property type="component" value="Unassembled WGS sequence"/>
</dbReference>
<feature type="domain" description="PepSY" evidence="2">
    <location>
        <begin position="10"/>
        <end position="94"/>
    </location>
</feature>
<dbReference type="InterPro" id="IPR025711">
    <property type="entry name" value="PepSY"/>
</dbReference>
<feature type="domain" description="PepSY" evidence="2">
    <location>
        <begin position="110"/>
        <end position="162"/>
    </location>
</feature>
<feature type="chain" id="PRO_5045578903" evidence="1">
    <location>
        <begin position="28"/>
        <end position="168"/>
    </location>
</feature>
<evidence type="ECO:0000256" key="1">
    <source>
        <dbReference type="SAM" id="SignalP"/>
    </source>
</evidence>
<proteinExistence type="predicted"/>
<dbReference type="Pfam" id="PF13670">
    <property type="entry name" value="PepSY_2"/>
    <property type="match status" value="2"/>
</dbReference>
<accession>A0ABX1MQM8</accession>
<evidence type="ECO:0000313" key="4">
    <source>
        <dbReference type="Proteomes" id="UP000652074"/>
    </source>
</evidence>
<comment type="caution">
    <text evidence="3">The sequence shown here is derived from an EMBL/GenBank/DDBJ whole genome shotgun (WGS) entry which is preliminary data.</text>
</comment>